<sequence>MIQARQECLLNEEKDVINRGVDNANKLLAWYNDRLKSLEKRSELLKKGMVLLNPAVQEQKFDYLRAHISELNRRITSLIKTSEYGFPTHTNLQMRAQMPPVNDNRSNYLQKQNKVLSQELIDKEKIIDQLLKGKSGMLDNKIEKPKSQTNGNICVRTARVRPVFQKIASQTVPNSPSVRMQGTLM</sequence>
<reference evidence="4" key="1">
    <citation type="submission" date="2017-02" db="UniProtKB">
        <authorList>
            <consortium name="WormBaseParasite"/>
        </authorList>
    </citation>
    <scope>IDENTIFICATION</scope>
</reference>
<evidence type="ECO:0000313" key="1">
    <source>
        <dbReference type="EMBL" id="VDN50940.1"/>
    </source>
</evidence>
<dbReference type="WBParaSite" id="DME_0000597401-mRNA-1">
    <property type="protein sequence ID" value="DME_0000597401-mRNA-1"/>
    <property type="gene ID" value="DME_0000597401"/>
</dbReference>
<dbReference type="PANTHER" id="PTHR14907">
    <property type="entry name" value="FI14130P"/>
    <property type="match status" value="1"/>
</dbReference>
<keyword evidence="3" id="KW-1185">Reference proteome</keyword>
<protein>
    <submittedName>
        <fullName evidence="1 4">Uncharacterized protein</fullName>
    </submittedName>
</protein>
<dbReference type="PANTHER" id="PTHR14907:SF2">
    <property type="entry name" value="SUPPRESSOR APC DOMAIN-CONTAINING PROTEIN 2"/>
    <property type="match status" value="1"/>
</dbReference>
<gene>
    <name evidence="1" type="ORF">DME_LOCUS913</name>
</gene>
<organism evidence="2 4">
    <name type="scientific">Dracunculus medinensis</name>
    <name type="common">Guinea worm</name>
    <dbReference type="NCBI Taxonomy" id="318479"/>
    <lineage>
        <taxon>Eukaryota</taxon>
        <taxon>Metazoa</taxon>
        <taxon>Ecdysozoa</taxon>
        <taxon>Nematoda</taxon>
        <taxon>Chromadorea</taxon>
        <taxon>Rhabditida</taxon>
        <taxon>Spirurina</taxon>
        <taxon>Dracunculoidea</taxon>
        <taxon>Dracunculidae</taxon>
        <taxon>Dracunculus</taxon>
    </lineage>
</organism>
<reference evidence="1 3" key="2">
    <citation type="submission" date="2018-11" db="EMBL/GenBank/DDBJ databases">
        <authorList>
            <consortium name="Pathogen Informatics"/>
        </authorList>
    </citation>
    <scope>NUCLEOTIDE SEQUENCE [LARGE SCALE GENOMIC DNA]</scope>
</reference>
<evidence type="ECO:0000313" key="3">
    <source>
        <dbReference type="Proteomes" id="UP000274756"/>
    </source>
</evidence>
<name>A0A0N4UEZ2_DRAME</name>
<dbReference type="AlphaFoldDB" id="A0A0N4UEZ2"/>
<dbReference type="Proteomes" id="UP000038040">
    <property type="component" value="Unplaced"/>
</dbReference>
<evidence type="ECO:0000313" key="4">
    <source>
        <dbReference type="WBParaSite" id="DME_0000597401-mRNA-1"/>
    </source>
</evidence>
<dbReference type="EMBL" id="UYYG01000010">
    <property type="protein sequence ID" value="VDN50940.1"/>
    <property type="molecule type" value="Genomic_DNA"/>
</dbReference>
<dbReference type="InterPro" id="IPR026828">
    <property type="entry name" value="SAPC2_1/2"/>
</dbReference>
<dbReference type="OrthoDB" id="10035013at2759"/>
<evidence type="ECO:0000313" key="2">
    <source>
        <dbReference type="Proteomes" id="UP000038040"/>
    </source>
</evidence>
<proteinExistence type="predicted"/>
<accession>A0A0N4UEZ2</accession>
<dbReference type="Pfam" id="PF11414">
    <property type="entry name" value="Suppressor_APC"/>
    <property type="match status" value="1"/>
</dbReference>
<dbReference type="Proteomes" id="UP000274756">
    <property type="component" value="Unassembled WGS sequence"/>
</dbReference>